<accession>A0A0B6ZCL1</accession>
<dbReference type="AlphaFoldDB" id="A0A0B6ZCL1"/>
<evidence type="ECO:0000313" key="2">
    <source>
        <dbReference type="EMBL" id="CEK66187.1"/>
    </source>
</evidence>
<protein>
    <submittedName>
        <fullName evidence="2">Uncharacterized protein</fullName>
    </submittedName>
</protein>
<feature type="non-terminal residue" evidence="2">
    <location>
        <position position="129"/>
    </location>
</feature>
<organism evidence="2">
    <name type="scientific">Arion vulgaris</name>
    <dbReference type="NCBI Taxonomy" id="1028688"/>
    <lineage>
        <taxon>Eukaryota</taxon>
        <taxon>Metazoa</taxon>
        <taxon>Spiralia</taxon>
        <taxon>Lophotrochozoa</taxon>
        <taxon>Mollusca</taxon>
        <taxon>Gastropoda</taxon>
        <taxon>Heterobranchia</taxon>
        <taxon>Euthyneura</taxon>
        <taxon>Panpulmonata</taxon>
        <taxon>Eupulmonata</taxon>
        <taxon>Stylommatophora</taxon>
        <taxon>Helicina</taxon>
        <taxon>Arionoidea</taxon>
        <taxon>Arionidae</taxon>
        <taxon>Arion</taxon>
    </lineage>
</organism>
<reference evidence="2" key="1">
    <citation type="submission" date="2014-12" db="EMBL/GenBank/DDBJ databases">
        <title>Insight into the proteome of Arion vulgaris.</title>
        <authorList>
            <person name="Aradska J."/>
            <person name="Bulat T."/>
            <person name="Smidak R."/>
            <person name="Sarate P."/>
            <person name="Gangsoo J."/>
            <person name="Sialana F."/>
            <person name="Bilban M."/>
            <person name="Lubec G."/>
        </authorList>
    </citation>
    <scope>NUCLEOTIDE SEQUENCE</scope>
    <source>
        <tissue evidence="2">Skin</tissue>
    </source>
</reference>
<proteinExistence type="predicted"/>
<dbReference type="EMBL" id="HACG01019322">
    <property type="protein sequence ID" value="CEK66187.1"/>
    <property type="molecule type" value="Transcribed_RNA"/>
</dbReference>
<sequence length="129" mass="13900">TAKGDKEDEPKIDIELTKPDTITDVTEDDKPLEGILSSTKTKSDNEPDAEGDLQPSENPSVDGDTPPIIHPDQAVSEDLDPTGPKESKVQFEMDDLSLQNIKDDSQPKDEDSPIAGDVSEKGEDSPIAD</sequence>
<evidence type="ECO:0000256" key="1">
    <source>
        <dbReference type="SAM" id="MobiDB-lite"/>
    </source>
</evidence>
<feature type="compositionally biased region" description="Basic and acidic residues" evidence="1">
    <location>
        <begin position="118"/>
        <end position="129"/>
    </location>
</feature>
<feature type="non-terminal residue" evidence="2">
    <location>
        <position position="1"/>
    </location>
</feature>
<gene>
    <name evidence="2" type="primary">ORF57602</name>
</gene>
<feature type="region of interest" description="Disordered" evidence="1">
    <location>
        <begin position="1"/>
        <end position="129"/>
    </location>
</feature>
<feature type="compositionally biased region" description="Basic and acidic residues" evidence="1">
    <location>
        <begin position="1"/>
        <end position="18"/>
    </location>
</feature>
<feature type="compositionally biased region" description="Basic and acidic residues" evidence="1">
    <location>
        <begin position="101"/>
        <end position="111"/>
    </location>
</feature>
<name>A0A0B6ZCL1_9EUPU</name>